<feature type="compositionally biased region" description="Basic and acidic residues" evidence="2">
    <location>
        <begin position="325"/>
        <end position="344"/>
    </location>
</feature>
<accession>A0A4S4LZS0</accession>
<evidence type="ECO:0000256" key="1">
    <source>
        <dbReference type="SAM" id="Coils"/>
    </source>
</evidence>
<dbReference type="OrthoDB" id="2800708at2759"/>
<evidence type="ECO:0000256" key="2">
    <source>
        <dbReference type="SAM" id="MobiDB-lite"/>
    </source>
</evidence>
<feature type="region of interest" description="Disordered" evidence="2">
    <location>
        <begin position="443"/>
        <end position="462"/>
    </location>
</feature>
<reference evidence="3 4" key="1">
    <citation type="submission" date="2019-02" db="EMBL/GenBank/DDBJ databases">
        <title>Genome sequencing of the rare red list fungi Bondarzewia mesenterica.</title>
        <authorList>
            <person name="Buettner E."/>
            <person name="Kellner H."/>
        </authorList>
    </citation>
    <scope>NUCLEOTIDE SEQUENCE [LARGE SCALE GENOMIC DNA]</scope>
    <source>
        <strain evidence="3 4">DSM 108281</strain>
    </source>
</reference>
<evidence type="ECO:0000313" key="4">
    <source>
        <dbReference type="Proteomes" id="UP000310158"/>
    </source>
</evidence>
<sequence length="513" mass="57686">MATMNSEPKPKPDIQFVLAHKSKYVRVLIASLELQLRSSVSCSSQLKTRLLATLDTLDALQLSHAIEIARLQRENDALDDRLRCCSLSLRRTESERDGLREAVLQLIEKVELSNDYSLWPHNTLHSTGLIDVLASPDSSSRTKSRPSYGNTDIDHLAYASSLISSLTSERDFERKAHARQEAENKSRIATLEAQVARREAEIESLTISGAQERTEAKLSLSRPASPLNLGDPGSIRMTNDEAIRILERSSSRNRLLKREVEGIAARLENARPSSSSLERSTTKKPLQWDPPRSRHGSVDDENERIQSLYPAKISLHSGKNIPAAESHDIKMQPHRSRTEPKNNRGSELWSAQRPDFVQILKVEDECLRLKKVEKDLRAEFDAFRRDADRREKQLEERIAQLQSEPGNPPTSGTKTTLTSDMDDLDDSESMDLATPLQPMITLPHYPSDPPDSEKFSSPSPVLPVQSEMDTIELEQVRTNLNAAAIRLSEKDGELEKLGEELIHLQAHYQCFGS</sequence>
<feature type="region of interest" description="Disordered" evidence="2">
    <location>
        <begin position="214"/>
        <end position="235"/>
    </location>
</feature>
<comment type="caution">
    <text evidence="3">The sequence shown here is derived from an EMBL/GenBank/DDBJ whole genome shotgun (WGS) entry which is preliminary data.</text>
</comment>
<feature type="coiled-coil region" evidence="1">
    <location>
        <begin position="179"/>
        <end position="208"/>
    </location>
</feature>
<dbReference type="AlphaFoldDB" id="A0A4S4LZS0"/>
<organism evidence="3 4">
    <name type="scientific">Bondarzewia mesenterica</name>
    <dbReference type="NCBI Taxonomy" id="1095465"/>
    <lineage>
        <taxon>Eukaryota</taxon>
        <taxon>Fungi</taxon>
        <taxon>Dikarya</taxon>
        <taxon>Basidiomycota</taxon>
        <taxon>Agaricomycotina</taxon>
        <taxon>Agaricomycetes</taxon>
        <taxon>Russulales</taxon>
        <taxon>Bondarzewiaceae</taxon>
        <taxon>Bondarzewia</taxon>
    </lineage>
</organism>
<feature type="region of interest" description="Disordered" evidence="2">
    <location>
        <begin position="270"/>
        <end position="303"/>
    </location>
</feature>
<name>A0A4S4LZS0_9AGAM</name>
<feature type="region of interest" description="Disordered" evidence="2">
    <location>
        <begin position="399"/>
        <end position="430"/>
    </location>
</feature>
<evidence type="ECO:0000313" key="3">
    <source>
        <dbReference type="EMBL" id="THH15950.1"/>
    </source>
</evidence>
<dbReference type="Proteomes" id="UP000310158">
    <property type="component" value="Unassembled WGS sequence"/>
</dbReference>
<feature type="compositionally biased region" description="Polar residues" evidence="2">
    <location>
        <begin position="400"/>
        <end position="414"/>
    </location>
</feature>
<keyword evidence="1" id="KW-0175">Coiled coil</keyword>
<keyword evidence="4" id="KW-1185">Reference proteome</keyword>
<gene>
    <name evidence="3" type="ORF">EW146_g4606</name>
</gene>
<feature type="compositionally biased region" description="Acidic residues" evidence="2">
    <location>
        <begin position="420"/>
        <end position="429"/>
    </location>
</feature>
<protein>
    <submittedName>
        <fullName evidence="3">Uncharacterized protein</fullName>
    </submittedName>
</protein>
<feature type="region of interest" description="Disordered" evidence="2">
    <location>
        <begin position="324"/>
        <end position="347"/>
    </location>
</feature>
<proteinExistence type="predicted"/>
<dbReference type="EMBL" id="SGPL01000182">
    <property type="protein sequence ID" value="THH15950.1"/>
    <property type="molecule type" value="Genomic_DNA"/>
</dbReference>